<evidence type="ECO:0000256" key="5">
    <source>
        <dbReference type="ARBA" id="ARBA00022723"/>
    </source>
</evidence>
<dbReference type="GO" id="GO:0050427">
    <property type="term" value="P:3'-phosphoadenosine 5'-phosphosulfate metabolic process"/>
    <property type="evidence" value="ECO:0007669"/>
    <property type="project" value="TreeGrafter"/>
</dbReference>
<dbReference type="AlphaFoldDB" id="A0A6A8A1A0"/>
<evidence type="ECO:0000256" key="1">
    <source>
        <dbReference type="ARBA" id="ARBA00001625"/>
    </source>
</evidence>
<dbReference type="RefSeq" id="WP_153352219.1">
    <property type="nucleotide sequence ID" value="NZ_JAYKOO010000003.1"/>
</dbReference>
<feature type="binding site" evidence="10">
    <location>
        <position position="83"/>
    </location>
    <ligand>
        <name>Mg(2+)</name>
        <dbReference type="ChEBI" id="CHEBI:18420"/>
        <label>1</label>
        <note>catalytic</note>
    </ligand>
</feature>
<dbReference type="EMBL" id="WIXI01000022">
    <property type="protein sequence ID" value="MQY44665.1"/>
    <property type="molecule type" value="Genomic_DNA"/>
</dbReference>
<dbReference type="InterPro" id="IPR050725">
    <property type="entry name" value="CysQ/Inositol_MonoPase"/>
</dbReference>
<evidence type="ECO:0000256" key="7">
    <source>
        <dbReference type="ARBA" id="ARBA00022842"/>
    </source>
</evidence>
<keyword evidence="6 9" id="KW-0378">Hydrolase</keyword>
<evidence type="ECO:0000313" key="11">
    <source>
        <dbReference type="EMBL" id="MQY44665.1"/>
    </source>
</evidence>
<dbReference type="PROSITE" id="PS00629">
    <property type="entry name" value="IMP_1"/>
    <property type="match status" value="1"/>
</dbReference>
<feature type="binding site" evidence="10">
    <location>
        <position position="62"/>
    </location>
    <ligand>
        <name>Mg(2+)</name>
        <dbReference type="ChEBI" id="CHEBI:18420"/>
        <label>1</label>
        <note>catalytic</note>
    </ligand>
</feature>
<dbReference type="GO" id="GO:0008441">
    <property type="term" value="F:3'(2'),5'-bisphosphate nucleotidase activity"/>
    <property type="evidence" value="ECO:0007669"/>
    <property type="project" value="UniProtKB-UniRule"/>
</dbReference>
<evidence type="ECO:0000256" key="4">
    <source>
        <dbReference type="ARBA" id="ARBA00022519"/>
    </source>
</evidence>
<dbReference type="GO" id="GO:0046854">
    <property type="term" value="P:phosphatidylinositol phosphate biosynthetic process"/>
    <property type="evidence" value="ECO:0007669"/>
    <property type="project" value="InterPro"/>
</dbReference>
<feature type="binding site" evidence="9">
    <location>
        <position position="84"/>
    </location>
    <ligand>
        <name>Mg(2+)</name>
        <dbReference type="ChEBI" id="CHEBI:18420"/>
        <label>2</label>
    </ligand>
</feature>
<dbReference type="InterPro" id="IPR000760">
    <property type="entry name" value="Inositol_monophosphatase-like"/>
</dbReference>
<comment type="function">
    <text evidence="9">Converts adenosine-3',5'-bisphosphate (PAP) to AMP.</text>
</comment>
<dbReference type="Proteomes" id="UP000435138">
    <property type="component" value="Unassembled WGS sequence"/>
</dbReference>
<dbReference type="InterPro" id="IPR020550">
    <property type="entry name" value="Inositol_monophosphatase_CS"/>
</dbReference>
<dbReference type="PRINTS" id="PR00377">
    <property type="entry name" value="IMPHPHTASES"/>
</dbReference>
<protein>
    <recommendedName>
        <fullName evidence="9">3'(2'),5'-bisphosphate nucleotidase CysQ</fullName>
        <ecNumber evidence="9">3.1.3.7</ecNumber>
    </recommendedName>
    <alternativeName>
        <fullName evidence="9">3'(2'),5-bisphosphonucleoside 3'(2')-phosphohydrolase</fullName>
    </alternativeName>
    <alternativeName>
        <fullName evidence="9">3'-phosphoadenosine 5'-phosphate phosphatase</fullName>
        <shortName evidence="9">PAP phosphatase</shortName>
    </alternativeName>
</protein>
<feature type="binding site" evidence="9">
    <location>
        <position position="210"/>
    </location>
    <ligand>
        <name>substrate</name>
    </ligand>
</feature>
<reference evidence="11 12" key="1">
    <citation type="submission" date="2019-11" db="EMBL/GenBank/DDBJ databases">
        <title>Genome analysis of Rhizobacterium cereale a novel genus and species isolated from maize roots in North Spain.</title>
        <authorList>
            <person name="Menendez E."/>
            <person name="Flores-Felix J.D."/>
            <person name="Ramirez-Bahena M.-H."/>
            <person name="Igual J.M."/>
            <person name="Garcia-Fraile P."/>
            <person name="Peix A."/>
            <person name="Velazquez E."/>
        </authorList>
    </citation>
    <scope>NUCLEOTIDE SEQUENCE [LARGE SCALE GENOMIC DNA]</scope>
    <source>
        <strain evidence="11 12">RZME27</strain>
    </source>
</reference>
<evidence type="ECO:0000256" key="3">
    <source>
        <dbReference type="ARBA" id="ARBA00022475"/>
    </source>
</evidence>
<keyword evidence="3 9" id="KW-1003">Cell membrane</keyword>
<dbReference type="GO" id="GO:0000287">
    <property type="term" value="F:magnesium ion binding"/>
    <property type="evidence" value="ECO:0007669"/>
    <property type="project" value="UniProtKB-UniRule"/>
</dbReference>
<feature type="binding site" evidence="9">
    <location>
        <begin position="83"/>
        <end position="86"/>
    </location>
    <ligand>
        <name>substrate</name>
    </ligand>
</feature>
<dbReference type="GO" id="GO:0005886">
    <property type="term" value="C:plasma membrane"/>
    <property type="evidence" value="ECO:0007669"/>
    <property type="project" value="UniProtKB-SubCell"/>
</dbReference>
<feature type="binding site" evidence="9">
    <location>
        <position position="83"/>
    </location>
    <ligand>
        <name>Mg(2+)</name>
        <dbReference type="ChEBI" id="CHEBI:18420"/>
        <label>1</label>
    </ligand>
</feature>
<evidence type="ECO:0000256" key="10">
    <source>
        <dbReference type="PIRSR" id="PIRSR600760-2"/>
    </source>
</evidence>
<feature type="binding site" evidence="9">
    <location>
        <position position="62"/>
    </location>
    <ligand>
        <name>substrate</name>
    </ligand>
</feature>
<evidence type="ECO:0000256" key="9">
    <source>
        <dbReference type="HAMAP-Rule" id="MF_02095"/>
    </source>
</evidence>
<evidence type="ECO:0000256" key="8">
    <source>
        <dbReference type="ARBA" id="ARBA00023136"/>
    </source>
</evidence>
<sequence length="261" mass="27433">MLAIFGKAALSAGAAILDVYRNGMDVSLKADASPVTQADEIAEEIIVAALSEAFPNIPVIAEEAVAAGHAPEIDDRFFLVDPLDGTKEFITKNSDFTVNIALIDGGVPVAGVVYAPALGVAYAGEGDRAWKMAVSDEGQVTIRVPITSRTVVSPPVGLISRSHCDAKTHAFVAEHAVKECRSIGSSLKFCMLAEGGADVYPRFTRTMEWDTAAGDAVLRAAGGRTLGLDGKPLLYGKRNQAHDSDFANPSFIAWGRAAETA</sequence>
<dbReference type="Pfam" id="PF00459">
    <property type="entry name" value="Inositol_P"/>
    <property type="match status" value="1"/>
</dbReference>
<dbReference type="HAMAP" id="MF_02095">
    <property type="entry name" value="CysQ"/>
    <property type="match status" value="1"/>
</dbReference>
<keyword evidence="8 9" id="KW-0472">Membrane</keyword>
<feature type="binding site" evidence="9">
    <location>
        <position position="81"/>
    </location>
    <ligand>
        <name>Mg(2+)</name>
        <dbReference type="ChEBI" id="CHEBI:18420"/>
        <label>1</label>
    </ligand>
</feature>
<comment type="catalytic activity">
    <reaction evidence="1 9">
        <text>adenosine 3',5'-bisphosphate + H2O = AMP + phosphate</text>
        <dbReference type="Rhea" id="RHEA:10040"/>
        <dbReference type="ChEBI" id="CHEBI:15377"/>
        <dbReference type="ChEBI" id="CHEBI:43474"/>
        <dbReference type="ChEBI" id="CHEBI:58343"/>
        <dbReference type="ChEBI" id="CHEBI:456215"/>
        <dbReference type="EC" id="3.1.3.7"/>
    </reaction>
</comment>
<gene>
    <name evidence="9 11" type="primary">cysQ</name>
    <name evidence="11" type="ORF">GAO09_01075</name>
</gene>
<evidence type="ECO:0000313" key="12">
    <source>
        <dbReference type="Proteomes" id="UP000435138"/>
    </source>
</evidence>
<dbReference type="CDD" id="cd01638">
    <property type="entry name" value="CysQ"/>
    <property type="match status" value="1"/>
</dbReference>
<feature type="binding site" evidence="9">
    <location>
        <position position="81"/>
    </location>
    <ligand>
        <name>Mg(2+)</name>
        <dbReference type="ChEBI" id="CHEBI:18420"/>
        <label>2</label>
    </ligand>
</feature>
<feature type="binding site" evidence="10">
    <location>
        <position position="81"/>
    </location>
    <ligand>
        <name>Mg(2+)</name>
        <dbReference type="ChEBI" id="CHEBI:18420"/>
        <label>1</label>
        <note>catalytic</note>
    </ligand>
</feature>
<organism evidence="11 12">
    <name type="scientific">Endobacterium cereale</name>
    <dbReference type="NCBI Taxonomy" id="2663029"/>
    <lineage>
        <taxon>Bacteria</taxon>
        <taxon>Pseudomonadati</taxon>
        <taxon>Pseudomonadota</taxon>
        <taxon>Alphaproteobacteria</taxon>
        <taxon>Hyphomicrobiales</taxon>
        <taxon>Rhizobiaceae</taxon>
        <taxon>Endobacterium</taxon>
    </lineage>
</organism>
<comment type="subcellular location">
    <subcellularLocation>
        <location evidence="9">Cell inner membrane</location>
        <topology evidence="9">Peripheral membrane protein</topology>
        <orientation evidence="9">Cytoplasmic side</orientation>
    </subcellularLocation>
</comment>
<dbReference type="NCBIfam" id="TIGR01331">
    <property type="entry name" value="bisphos_cysQ"/>
    <property type="match status" value="1"/>
</dbReference>
<feature type="binding site" evidence="10">
    <location>
        <position position="84"/>
    </location>
    <ligand>
        <name>Mg(2+)</name>
        <dbReference type="ChEBI" id="CHEBI:18420"/>
        <label>1</label>
        <note>catalytic</note>
    </ligand>
</feature>
<dbReference type="Gene3D" id="3.30.540.10">
    <property type="entry name" value="Fructose-1,6-Bisphosphatase, subunit A, domain 1"/>
    <property type="match status" value="1"/>
</dbReference>
<dbReference type="SUPFAM" id="SSF56655">
    <property type="entry name" value="Carbohydrate phosphatase"/>
    <property type="match status" value="1"/>
</dbReference>
<dbReference type="PANTHER" id="PTHR43028">
    <property type="entry name" value="3'(2'),5'-BISPHOSPHATE NUCLEOTIDASE 1"/>
    <property type="match status" value="1"/>
</dbReference>
<feature type="binding site" evidence="10">
    <location>
        <position position="210"/>
    </location>
    <ligand>
        <name>Mg(2+)</name>
        <dbReference type="ChEBI" id="CHEBI:18420"/>
        <label>1</label>
        <note>catalytic</note>
    </ligand>
</feature>
<dbReference type="PROSITE" id="PS00630">
    <property type="entry name" value="IMP_2"/>
    <property type="match status" value="1"/>
</dbReference>
<evidence type="ECO:0000256" key="6">
    <source>
        <dbReference type="ARBA" id="ARBA00022801"/>
    </source>
</evidence>
<feature type="binding site" evidence="9">
    <location>
        <position position="62"/>
    </location>
    <ligand>
        <name>Mg(2+)</name>
        <dbReference type="ChEBI" id="CHEBI:18420"/>
        <label>1</label>
    </ligand>
</feature>
<comment type="similarity">
    <text evidence="2 9">Belongs to the inositol monophosphatase superfamily. CysQ family.</text>
</comment>
<dbReference type="InterPro" id="IPR020583">
    <property type="entry name" value="Inositol_monoP_metal-BS"/>
</dbReference>
<feature type="binding site" evidence="9">
    <location>
        <position position="210"/>
    </location>
    <ligand>
        <name>Mg(2+)</name>
        <dbReference type="ChEBI" id="CHEBI:18420"/>
        <label>2</label>
    </ligand>
</feature>
<accession>A0A6A8A1A0</accession>
<keyword evidence="12" id="KW-1185">Reference proteome</keyword>
<proteinExistence type="inferred from homology"/>
<dbReference type="InterPro" id="IPR006240">
    <property type="entry name" value="CysQ"/>
</dbReference>
<dbReference type="EC" id="3.1.3.7" evidence="9"/>
<keyword evidence="5 9" id="KW-0479">Metal-binding</keyword>
<keyword evidence="4 9" id="KW-0997">Cell inner membrane</keyword>
<dbReference type="PANTHER" id="PTHR43028:SF5">
    <property type="entry name" value="3'(2'),5'-BISPHOSPHATE NUCLEOTIDASE 1"/>
    <property type="match status" value="1"/>
</dbReference>
<dbReference type="GO" id="GO:0000103">
    <property type="term" value="P:sulfate assimilation"/>
    <property type="evidence" value="ECO:0007669"/>
    <property type="project" value="TreeGrafter"/>
</dbReference>
<name>A0A6A8A1A0_9HYPH</name>
<comment type="caution">
    <text evidence="11">The sequence shown here is derived from an EMBL/GenBank/DDBJ whole genome shotgun (WGS) entry which is preliminary data.</text>
</comment>
<evidence type="ECO:0000256" key="2">
    <source>
        <dbReference type="ARBA" id="ARBA00005289"/>
    </source>
</evidence>
<keyword evidence="7 9" id="KW-0460">Magnesium</keyword>
<dbReference type="Gene3D" id="3.40.190.80">
    <property type="match status" value="1"/>
</dbReference>
<comment type="cofactor">
    <cofactor evidence="9 10">
        <name>Mg(2+)</name>
        <dbReference type="ChEBI" id="CHEBI:18420"/>
    </cofactor>
</comment>